<sequence length="209" mass="23249">MSFFQGLEILGLRGTGLAEDILVMLFQTGLSTDNKTLLQLDVSRNCFTPKVMAACCESLVASATLDILKAEHCGIDLSQIQTLSASLPDIHGLHHLHLDGNEFTWTPLVEGTVETQGSICVLAGMERNQSLWSIQMGEYNMLTRSSRPCCTPPTYTEHMSLTTRFQLKNCLQRNIQLDKGKKWSQMEQAVVRLAALLLYKINQQEQGSS</sequence>
<accession>A0A9N8HVP9</accession>
<name>A0A9N8HVP9_9STRA</name>
<evidence type="ECO:0000313" key="2">
    <source>
        <dbReference type="Proteomes" id="UP001153069"/>
    </source>
</evidence>
<reference evidence="1" key="1">
    <citation type="submission" date="2020-06" db="EMBL/GenBank/DDBJ databases">
        <authorList>
            <consortium name="Plant Systems Biology data submission"/>
        </authorList>
    </citation>
    <scope>NUCLEOTIDE SEQUENCE</scope>
    <source>
        <strain evidence="1">D6</strain>
    </source>
</reference>
<dbReference type="Proteomes" id="UP001153069">
    <property type="component" value="Unassembled WGS sequence"/>
</dbReference>
<evidence type="ECO:0000313" key="1">
    <source>
        <dbReference type="EMBL" id="CAB9527576.1"/>
    </source>
</evidence>
<dbReference type="EMBL" id="CAICTM010002019">
    <property type="protein sequence ID" value="CAB9527576.1"/>
    <property type="molecule type" value="Genomic_DNA"/>
</dbReference>
<gene>
    <name evidence="1" type="ORF">SEMRO_2021_G311400.1</name>
</gene>
<dbReference type="AlphaFoldDB" id="A0A9N8HVP9"/>
<dbReference type="SUPFAM" id="SSF52047">
    <property type="entry name" value="RNI-like"/>
    <property type="match status" value="1"/>
</dbReference>
<dbReference type="Gene3D" id="3.80.10.10">
    <property type="entry name" value="Ribonuclease Inhibitor"/>
    <property type="match status" value="1"/>
</dbReference>
<protein>
    <submittedName>
        <fullName evidence="1">Uncharacterized protein</fullName>
    </submittedName>
</protein>
<organism evidence="1 2">
    <name type="scientific">Seminavis robusta</name>
    <dbReference type="NCBI Taxonomy" id="568900"/>
    <lineage>
        <taxon>Eukaryota</taxon>
        <taxon>Sar</taxon>
        <taxon>Stramenopiles</taxon>
        <taxon>Ochrophyta</taxon>
        <taxon>Bacillariophyta</taxon>
        <taxon>Bacillariophyceae</taxon>
        <taxon>Bacillariophycidae</taxon>
        <taxon>Naviculales</taxon>
        <taxon>Naviculaceae</taxon>
        <taxon>Seminavis</taxon>
    </lineage>
</organism>
<keyword evidence="2" id="KW-1185">Reference proteome</keyword>
<proteinExistence type="predicted"/>
<comment type="caution">
    <text evidence="1">The sequence shown here is derived from an EMBL/GenBank/DDBJ whole genome shotgun (WGS) entry which is preliminary data.</text>
</comment>
<dbReference type="InterPro" id="IPR032675">
    <property type="entry name" value="LRR_dom_sf"/>
</dbReference>